<dbReference type="RefSeq" id="WP_309727542.1">
    <property type="nucleotide sequence ID" value="NZ_JAVDQA010000002.1"/>
</dbReference>
<organism evidence="1 2">
    <name type="scientific">Mesonia maritima</name>
    <dbReference type="NCBI Taxonomy" id="1793873"/>
    <lineage>
        <taxon>Bacteria</taxon>
        <taxon>Pseudomonadati</taxon>
        <taxon>Bacteroidota</taxon>
        <taxon>Flavobacteriia</taxon>
        <taxon>Flavobacteriales</taxon>
        <taxon>Flavobacteriaceae</taxon>
        <taxon>Mesonia</taxon>
    </lineage>
</organism>
<reference evidence="1 2" key="1">
    <citation type="submission" date="2023-07" db="EMBL/GenBank/DDBJ databases">
        <title>Genomic Encyclopedia of Type Strains, Phase IV (KMG-IV): sequencing the most valuable type-strain genomes for metagenomic binning, comparative biology and taxonomic classification.</title>
        <authorList>
            <person name="Goeker M."/>
        </authorList>
    </citation>
    <scope>NUCLEOTIDE SEQUENCE [LARGE SCALE GENOMIC DNA]</scope>
    <source>
        <strain evidence="1 2">DSM 102814</strain>
    </source>
</reference>
<protein>
    <submittedName>
        <fullName evidence="1">Uncharacterized protein</fullName>
    </submittedName>
</protein>
<keyword evidence="2" id="KW-1185">Reference proteome</keyword>
<sequence>MKNRIKNDGNDDKSELTNELIGKAKEKQLFIQKITAELEKGVVLLI</sequence>
<dbReference type="EMBL" id="JAVDQA010000002">
    <property type="protein sequence ID" value="MDR6300646.1"/>
    <property type="molecule type" value="Genomic_DNA"/>
</dbReference>
<name>A0ABU1K4W5_9FLAO</name>
<gene>
    <name evidence="1" type="ORF">GGR31_001277</name>
</gene>
<evidence type="ECO:0000313" key="1">
    <source>
        <dbReference type="EMBL" id="MDR6300646.1"/>
    </source>
</evidence>
<evidence type="ECO:0000313" key="2">
    <source>
        <dbReference type="Proteomes" id="UP001257659"/>
    </source>
</evidence>
<proteinExistence type="predicted"/>
<dbReference type="Proteomes" id="UP001257659">
    <property type="component" value="Unassembled WGS sequence"/>
</dbReference>
<comment type="caution">
    <text evidence="1">The sequence shown here is derived from an EMBL/GenBank/DDBJ whole genome shotgun (WGS) entry which is preliminary data.</text>
</comment>
<accession>A0ABU1K4W5</accession>